<keyword evidence="5" id="KW-0067">ATP-binding</keyword>
<dbReference type="SUPFAM" id="SSF142764">
    <property type="entry name" value="YgbK-like"/>
    <property type="match status" value="1"/>
</dbReference>
<evidence type="ECO:0000256" key="3">
    <source>
        <dbReference type="ARBA" id="ARBA00022741"/>
    </source>
</evidence>
<dbReference type="Gene3D" id="3.40.980.20">
    <property type="entry name" value="Four-carbon acid sugar kinase, nucleotide binding domain"/>
    <property type="match status" value="1"/>
</dbReference>
<feature type="domain" description="Four-carbon acid sugar kinase N-terminal" evidence="7">
    <location>
        <begin position="7"/>
        <end position="238"/>
    </location>
</feature>
<dbReference type="Pfam" id="PF17042">
    <property type="entry name" value="NBD_C"/>
    <property type="match status" value="1"/>
</dbReference>
<evidence type="ECO:0000259" key="7">
    <source>
        <dbReference type="Pfam" id="PF07005"/>
    </source>
</evidence>
<reference evidence="9 10" key="1">
    <citation type="submission" date="2016-10" db="EMBL/GenBank/DDBJ databases">
        <authorList>
            <person name="de Groot N.N."/>
        </authorList>
    </citation>
    <scope>NUCLEOTIDE SEQUENCE [LARGE SCALE GENOMIC DNA]</scope>
    <source>
        <strain evidence="9 10">CGMCC 1.6134</strain>
    </source>
</reference>
<organism evidence="9 10">
    <name type="scientific">Salibacterium qingdaonense</name>
    <dbReference type="NCBI Taxonomy" id="266892"/>
    <lineage>
        <taxon>Bacteria</taxon>
        <taxon>Bacillati</taxon>
        <taxon>Bacillota</taxon>
        <taxon>Bacilli</taxon>
        <taxon>Bacillales</taxon>
        <taxon>Bacillaceae</taxon>
    </lineage>
</organism>
<evidence type="ECO:0000313" key="10">
    <source>
        <dbReference type="Proteomes" id="UP000199668"/>
    </source>
</evidence>
<dbReference type="GO" id="GO:0016301">
    <property type="term" value="F:kinase activity"/>
    <property type="evidence" value="ECO:0007669"/>
    <property type="project" value="UniProtKB-KW"/>
</dbReference>
<sequence length="445" mass="49578">MNNRVLLAFYGDDFTGSTDAMEALYRFGLRTILFLNVPTEDMLNKFDGVQCIGVAGTARAKNPAGMEKELTPVWDLFQAVQPYFVHYKICSTFDSSPEVGSIGFVSELSRRYFKGATYPLLVGTPDLGRYTIFGNHFASFHGNVFRLDEHPVMSKHPVTPMDEADLGRHLQKQTSQSIGYKTVLDMENEAPYPSVLEDTEDITIFDALEEKHMNWFADIMWASRQAEPQFMIGSSGIEFAMAAKWKAEGKTKVYEQTTQAQDIKQMLVVSGSVSDVTKNQLEQAEEAGFHLEQVPYELLTSEETPSSFIQHILTLLEQKKKVVLYTAKGPSDEAIEKTRAHLQNEGIAEEDMGIYLGKRLGEWTKQIMEQSSLRRLVISGGDTSGFVTSNLGIYGLEVLESTAPGAPLCHAYSEHERFNGLEIALKSGQLGGEAFFENVFHAGGK</sequence>
<evidence type="ECO:0000259" key="8">
    <source>
        <dbReference type="Pfam" id="PF17042"/>
    </source>
</evidence>
<feature type="domain" description="Four-carbon acid sugar kinase nucleotide binding" evidence="8">
    <location>
        <begin position="267"/>
        <end position="436"/>
    </location>
</feature>
<dbReference type="Pfam" id="PF07005">
    <property type="entry name" value="SBD_N"/>
    <property type="match status" value="1"/>
</dbReference>
<evidence type="ECO:0000256" key="2">
    <source>
        <dbReference type="ARBA" id="ARBA00022679"/>
    </source>
</evidence>
<evidence type="ECO:0000256" key="4">
    <source>
        <dbReference type="ARBA" id="ARBA00022777"/>
    </source>
</evidence>
<accession>A0A1I4PKW7</accession>
<keyword evidence="4" id="KW-0418">Kinase</keyword>
<dbReference type="RefSeq" id="WP_090927991.1">
    <property type="nucleotide sequence ID" value="NZ_FOTY01000028.1"/>
</dbReference>
<protein>
    <submittedName>
        <fullName evidence="9">Uncharacterized conserved protein YgbK, DUF1537 family</fullName>
    </submittedName>
</protein>
<dbReference type="InterPro" id="IPR010737">
    <property type="entry name" value="4-carb_acid_sugar_kinase_N"/>
</dbReference>
<dbReference type="Gene3D" id="3.40.50.10840">
    <property type="entry name" value="Putative sugar-binding, N-terminal domain"/>
    <property type="match status" value="1"/>
</dbReference>
<dbReference type="AlphaFoldDB" id="A0A1I4PKW7"/>
<name>A0A1I4PKW7_9BACI</name>
<dbReference type="STRING" id="266892.SAMN04488054_12817"/>
<keyword evidence="2" id="KW-0808">Transferase</keyword>
<proteinExistence type="inferred from homology"/>
<evidence type="ECO:0000256" key="6">
    <source>
        <dbReference type="ARBA" id="ARBA00023277"/>
    </source>
</evidence>
<dbReference type="InterPro" id="IPR042213">
    <property type="entry name" value="NBD_C_sf"/>
</dbReference>
<dbReference type="InterPro" id="IPR037051">
    <property type="entry name" value="4-carb_acid_sugar_kinase_N_sf"/>
</dbReference>
<comment type="similarity">
    <text evidence="1">Belongs to the four-carbon acid sugar kinase family.</text>
</comment>
<dbReference type="InterPro" id="IPR031475">
    <property type="entry name" value="NBD_C"/>
</dbReference>
<dbReference type="OrthoDB" id="9778478at2"/>
<evidence type="ECO:0000313" key="9">
    <source>
        <dbReference type="EMBL" id="SFM28462.1"/>
    </source>
</evidence>
<keyword evidence="3" id="KW-0547">Nucleotide-binding</keyword>
<keyword evidence="6" id="KW-0119">Carbohydrate metabolism</keyword>
<evidence type="ECO:0000256" key="1">
    <source>
        <dbReference type="ARBA" id="ARBA00005715"/>
    </source>
</evidence>
<dbReference type="Proteomes" id="UP000199668">
    <property type="component" value="Unassembled WGS sequence"/>
</dbReference>
<keyword evidence="10" id="KW-1185">Reference proteome</keyword>
<evidence type="ECO:0000256" key="5">
    <source>
        <dbReference type="ARBA" id="ARBA00022840"/>
    </source>
</evidence>
<dbReference type="EMBL" id="FOTY01000028">
    <property type="protein sequence ID" value="SFM28462.1"/>
    <property type="molecule type" value="Genomic_DNA"/>
</dbReference>
<gene>
    <name evidence="9" type="ORF">SAMN04488054_12817</name>
</gene>
<dbReference type="GO" id="GO:0005524">
    <property type="term" value="F:ATP binding"/>
    <property type="evidence" value="ECO:0007669"/>
    <property type="project" value="UniProtKB-KW"/>
</dbReference>